<accession>A0AA40KE45</accession>
<dbReference type="EMBL" id="JAHYIQ010000057">
    <property type="protein sequence ID" value="KAK1116997.1"/>
    <property type="molecule type" value="Genomic_DNA"/>
</dbReference>
<comment type="caution">
    <text evidence="2">The sequence shown here is derived from an EMBL/GenBank/DDBJ whole genome shotgun (WGS) entry which is preliminary data.</text>
</comment>
<keyword evidence="3" id="KW-1185">Reference proteome</keyword>
<dbReference type="AlphaFoldDB" id="A0AA40KE45"/>
<dbReference type="Proteomes" id="UP001177670">
    <property type="component" value="Unassembled WGS sequence"/>
</dbReference>
<sequence length="274" mass="31468">MEPETIESRLSFTEMFAIQLVDRTRLLVSVPRRKSIPSEGSEEEFCGDFENGQGSNGSHDPLPSDGPVRRSYKDKKLSTPQYRTTFVNKMISHFHKMGKTFQVLIFIALGIKIYPADQYTIIPTQTISQQPTRRIKTRHIVETEGSRCQQWQQSRRSVGKRSSRFSRFAVEAEGGRNLEGKPLPGTAFGARGMKDEKEIEFRSRGLRCTPARGFTLRGLWFSLLLFRVLRLLTDLPTYGLRRTARKKPDILQPAPRANRSNEIILYYSDFANLY</sequence>
<evidence type="ECO:0000313" key="2">
    <source>
        <dbReference type="EMBL" id="KAK1116997.1"/>
    </source>
</evidence>
<name>A0AA40KE45_9HYME</name>
<feature type="region of interest" description="Disordered" evidence="1">
    <location>
        <begin position="37"/>
        <end position="75"/>
    </location>
</feature>
<evidence type="ECO:0000313" key="3">
    <source>
        <dbReference type="Proteomes" id="UP001177670"/>
    </source>
</evidence>
<gene>
    <name evidence="2" type="ORF">K0M31_017046</name>
</gene>
<evidence type="ECO:0000256" key="1">
    <source>
        <dbReference type="SAM" id="MobiDB-lite"/>
    </source>
</evidence>
<protein>
    <submittedName>
        <fullName evidence="2">Uncharacterized protein</fullName>
    </submittedName>
</protein>
<proteinExistence type="predicted"/>
<organism evidence="2 3">
    <name type="scientific">Melipona bicolor</name>
    <dbReference type="NCBI Taxonomy" id="60889"/>
    <lineage>
        <taxon>Eukaryota</taxon>
        <taxon>Metazoa</taxon>
        <taxon>Ecdysozoa</taxon>
        <taxon>Arthropoda</taxon>
        <taxon>Hexapoda</taxon>
        <taxon>Insecta</taxon>
        <taxon>Pterygota</taxon>
        <taxon>Neoptera</taxon>
        <taxon>Endopterygota</taxon>
        <taxon>Hymenoptera</taxon>
        <taxon>Apocrita</taxon>
        <taxon>Aculeata</taxon>
        <taxon>Apoidea</taxon>
        <taxon>Anthophila</taxon>
        <taxon>Apidae</taxon>
        <taxon>Melipona</taxon>
    </lineage>
</organism>
<reference evidence="2" key="1">
    <citation type="submission" date="2021-10" db="EMBL/GenBank/DDBJ databases">
        <title>Melipona bicolor Genome sequencing and assembly.</title>
        <authorList>
            <person name="Araujo N.S."/>
            <person name="Arias M.C."/>
        </authorList>
    </citation>
    <scope>NUCLEOTIDE SEQUENCE</scope>
    <source>
        <strain evidence="2">USP_2M_L1-L4_2017</strain>
        <tissue evidence="2">Whole body</tissue>
    </source>
</reference>